<evidence type="ECO:0008006" key="4">
    <source>
        <dbReference type="Google" id="ProtNLM"/>
    </source>
</evidence>
<reference evidence="2 3" key="1">
    <citation type="submission" date="2022-09" db="EMBL/GenBank/DDBJ databases">
        <title>Genome sequencing of Flavivirga sp. MEBiC05379.</title>
        <authorList>
            <person name="Oh H.-M."/>
            <person name="Kwon K.K."/>
            <person name="Park M.J."/>
            <person name="Yang S.-H."/>
        </authorList>
    </citation>
    <scope>NUCLEOTIDE SEQUENCE [LARGE SCALE GENOMIC DNA]</scope>
    <source>
        <strain evidence="2 3">MEBiC05379</strain>
    </source>
</reference>
<accession>A0ABU7XWG5</accession>
<protein>
    <recommendedName>
        <fullName evidence="4">Lipoprotein</fullName>
    </recommendedName>
</protein>
<comment type="caution">
    <text evidence="2">The sequence shown here is derived from an EMBL/GenBank/DDBJ whole genome shotgun (WGS) entry which is preliminary data.</text>
</comment>
<evidence type="ECO:0000256" key="1">
    <source>
        <dbReference type="SAM" id="SignalP"/>
    </source>
</evidence>
<keyword evidence="1" id="KW-0732">Signal</keyword>
<dbReference type="RefSeq" id="WP_303306484.1">
    <property type="nucleotide sequence ID" value="NZ_JAODOP010000004.1"/>
</dbReference>
<name>A0ABU7XWG5_9FLAO</name>
<dbReference type="Proteomes" id="UP001337305">
    <property type="component" value="Unassembled WGS sequence"/>
</dbReference>
<evidence type="ECO:0000313" key="2">
    <source>
        <dbReference type="EMBL" id="MEF3834150.1"/>
    </source>
</evidence>
<feature type="signal peptide" evidence="1">
    <location>
        <begin position="1"/>
        <end position="32"/>
    </location>
</feature>
<gene>
    <name evidence="2" type="ORF">N1F79_13510</name>
</gene>
<feature type="chain" id="PRO_5045766015" description="Lipoprotein" evidence="1">
    <location>
        <begin position="33"/>
        <end position="188"/>
    </location>
</feature>
<proteinExistence type="predicted"/>
<dbReference type="EMBL" id="JAODOP010000004">
    <property type="protein sequence ID" value="MEF3834150.1"/>
    <property type="molecule type" value="Genomic_DNA"/>
</dbReference>
<evidence type="ECO:0000313" key="3">
    <source>
        <dbReference type="Proteomes" id="UP001337305"/>
    </source>
</evidence>
<organism evidence="2 3">
    <name type="scientific">Flavivirga spongiicola</name>
    <dbReference type="NCBI Taxonomy" id="421621"/>
    <lineage>
        <taxon>Bacteria</taxon>
        <taxon>Pseudomonadati</taxon>
        <taxon>Bacteroidota</taxon>
        <taxon>Flavobacteriia</taxon>
        <taxon>Flavobacteriales</taxon>
        <taxon>Flavobacteriaceae</taxon>
        <taxon>Flavivirga</taxon>
    </lineage>
</organism>
<keyword evidence="3" id="KW-1185">Reference proteome</keyword>
<sequence length="188" mass="21901">MNKKSNSKMIKKSILTLLIATLLLTCKSETKANIVEKPLPQYETVKEMLSYANDFYEENGSLKFISKDSSNLHIQVSKPVFQNDLEKNKKEIVKRDIIYVAFQTFAQTDINELTITAVPLDQENSKNYFEEYKMTLKVNRNRAKSILKKYLNSDDFSILYSEDDGLWLPNSNFSKLKFEKLEEVFNDL</sequence>